<evidence type="ECO:0000256" key="16">
    <source>
        <dbReference type="RuleBase" id="RU004516"/>
    </source>
</evidence>
<evidence type="ECO:0000256" key="3">
    <source>
        <dbReference type="ARBA" id="ARBA00004824"/>
    </source>
</evidence>
<evidence type="ECO:0000256" key="1">
    <source>
        <dbReference type="ARBA" id="ARBA00001933"/>
    </source>
</evidence>
<comment type="cofactor">
    <cofactor evidence="1 16">
        <name>pyridoxal 5'-phosphate</name>
        <dbReference type="ChEBI" id="CHEBI:597326"/>
    </cofactor>
</comment>
<dbReference type="GO" id="GO:0009099">
    <property type="term" value="P:L-valine biosynthetic process"/>
    <property type="evidence" value="ECO:0007669"/>
    <property type="project" value="UniProtKB-UniPathway"/>
</dbReference>
<dbReference type="Gene3D" id="3.30.470.10">
    <property type="match status" value="1"/>
</dbReference>
<comment type="catalytic activity">
    <reaction evidence="12 17">
        <text>L-valine + 2-oxoglutarate = 3-methyl-2-oxobutanoate + L-glutamate</text>
        <dbReference type="Rhea" id="RHEA:24813"/>
        <dbReference type="ChEBI" id="CHEBI:11851"/>
        <dbReference type="ChEBI" id="CHEBI:16810"/>
        <dbReference type="ChEBI" id="CHEBI:29985"/>
        <dbReference type="ChEBI" id="CHEBI:57762"/>
        <dbReference type="EC" id="2.6.1.42"/>
    </reaction>
</comment>
<dbReference type="InterPro" id="IPR050571">
    <property type="entry name" value="Class-IV_PLP-Dep_Aminotrnsfr"/>
</dbReference>
<comment type="similarity">
    <text evidence="6 15">Belongs to the class-IV pyridoxal-phosphate-dependent aminotransferase family.</text>
</comment>
<dbReference type="Pfam" id="PF01063">
    <property type="entry name" value="Aminotran_4"/>
    <property type="match status" value="1"/>
</dbReference>
<evidence type="ECO:0000256" key="17">
    <source>
        <dbReference type="RuleBase" id="RU364094"/>
    </source>
</evidence>
<reference evidence="19" key="1">
    <citation type="submission" date="2015-07" db="EMBL/GenBank/DDBJ databases">
        <authorList>
            <person name="Rodrigo-Torres Lidia"/>
            <person name="Arahal R.David."/>
        </authorList>
    </citation>
    <scope>NUCLEOTIDE SEQUENCE [LARGE SCALE GENOMIC DNA]</scope>
    <source>
        <strain evidence="19">CECT 5112</strain>
    </source>
</reference>
<dbReference type="PANTHER" id="PTHR42743">
    <property type="entry name" value="AMINO-ACID AMINOTRANSFERASE"/>
    <property type="match status" value="1"/>
</dbReference>
<keyword evidence="10 16" id="KW-0663">Pyridoxal phosphate</keyword>
<dbReference type="RefSeq" id="WP_055673394.1">
    <property type="nucleotide sequence ID" value="NZ_CXWD01000020.1"/>
</dbReference>
<evidence type="ECO:0000256" key="13">
    <source>
        <dbReference type="ARBA" id="ARBA00048798"/>
    </source>
</evidence>
<dbReference type="Proteomes" id="UP000053235">
    <property type="component" value="Unassembled WGS sequence"/>
</dbReference>
<dbReference type="PANTHER" id="PTHR42743:SF11">
    <property type="entry name" value="AMINODEOXYCHORISMATE LYASE"/>
    <property type="match status" value="1"/>
</dbReference>
<keyword evidence="9 17" id="KW-0808">Transferase</keyword>
<organism evidence="18 19">
    <name type="scientific">Roseibium alexandrii</name>
    <dbReference type="NCBI Taxonomy" id="388408"/>
    <lineage>
        <taxon>Bacteria</taxon>
        <taxon>Pseudomonadati</taxon>
        <taxon>Pseudomonadota</taxon>
        <taxon>Alphaproteobacteria</taxon>
        <taxon>Hyphomicrobiales</taxon>
        <taxon>Stappiaceae</taxon>
        <taxon>Roseibium</taxon>
    </lineage>
</organism>
<evidence type="ECO:0000256" key="7">
    <source>
        <dbReference type="ARBA" id="ARBA00022576"/>
    </source>
</evidence>
<evidence type="ECO:0000256" key="5">
    <source>
        <dbReference type="ARBA" id="ARBA00005072"/>
    </source>
</evidence>
<evidence type="ECO:0000313" key="19">
    <source>
        <dbReference type="Proteomes" id="UP000053235"/>
    </source>
</evidence>
<dbReference type="STRING" id="388408.LAX5112_04135"/>
<dbReference type="UniPathway" id="UPA00047">
    <property type="reaction ID" value="UER00058"/>
</dbReference>
<keyword evidence="11 17" id="KW-0100">Branched-chain amino acid biosynthesis</keyword>
<dbReference type="FunFam" id="3.20.10.10:FF:000002">
    <property type="entry name" value="D-alanine aminotransferase"/>
    <property type="match status" value="1"/>
</dbReference>
<dbReference type="EMBL" id="CXWD01000020">
    <property type="protein sequence ID" value="CTQ75174.1"/>
    <property type="molecule type" value="Genomic_DNA"/>
</dbReference>
<evidence type="ECO:0000256" key="10">
    <source>
        <dbReference type="ARBA" id="ARBA00022898"/>
    </source>
</evidence>
<dbReference type="GO" id="GO:0009098">
    <property type="term" value="P:L-leucine biosynthetic process"/>
    <property type="evidence" value="ECO:0007669"/>
    <property type="project" value="UniProtKB-UniPathway"/>
</dbReference>
<evidence type="ECO:0000256" key="4">
    <source>
        <dbReference type="ARBA" id="ARBA00004931"/>
    </source>
</evidence>
<dbReference type="GO" id="GO:0052655">
    <property type="term" value="F:L-valine-2-oxoglutarate transaminase activity"/>
    <property type="evidence" value="ECO:0007669"/>
    <property type="project" value="RHEA"/>
</dbReference>
<keyword evidence="19" id="KW-1185">Reference proteome</keyword>
<dbReference type="NCBIfam" id="NF005146">
    <property type="entry name" value="PRK06606.1"/>
    <property type="match status" value="1"/>
</dbReference>
<evidence type="ECO:0000256" key="14">
    <source>
        <dbReference type="ARBA" id="ARBA00049229"/>
    </source>
</evidence>
<keyword evidence="7 17" id="KW-0032">Aminotransferase</keyword>
<proteinExistence type="inferred from homology"/>
<evidence type="ECO:0000256" key="6">
    <source>
        <dbReference type="ARBA" id="ARBA00009320"/>
    </source>
</evidence>
<dbReference type="PROSITE" id="PS00770">
    <property type="entry name" value="AA_TRANSFER_CLASS_4"/>
    <property type="match status" value="1"/>
</dbReference>
<dbReference type="InterPro" id="IPR043132">
    <property type="entry name" value="BCAT-like_C"/>
</dbReference>
<dbReference type="InterPro" id="IPR036038">
    <property type="entry name" value="Aminotransferase-like"/>
</dbReference>
<comment type="pathway">
    <text evidence="5 17">Amino-acid biosynthesis; L-leucine biosynthesis; L-leucine from 3-methyl-2-oxobutanoate: step 4/4.</text>
</comment>
<dbReference type="InterPro" id="IPR001544">
    <property type="entry name" value="Aminotrans_IV"/>
</dbReference>
<name>A0A0M7ANH9_9HYPH</name>
<evidence type="ECO:0000256" key="11">
    <source>
        <dbReference type="ARBA" id="ARBA00023304"/>
    </source>
</evidence>
<dbReference type="EC" id="2.6.1.42" evidence="17"/>
<evidence type="ECO:0000256" key="9">
    <source>
        <dbReference type="ARBA" id="ARBA00022679"/>
    </source>
</evidence>
<dbReference type="GO" id="GO:0052656">
    <property type="term" value="F:L-isoleucine-2-oxoglutarate transaminase activity"/>
    <property type="evidence" value="ECO:0007669"/>
    <property type="project" value="RHEA"/>
</dbReference>
<dbReference type="OrthoDB" id="21319at2"/>
<dbReference type="GO" id="GO:0052654">
    <property type="term" value="F:L-leucine-2-oxoglutarate transaminase activity"/>
    <property type="evidence" value="ECO:0007669"/>
    <property type="project" value="RHEA"/>
</dbReference>
<comment type="catalytic activity">
    <reaction evidence="13 17">
        <text>L-isoleucine + 2-oxoglutarate = (S)-3-methyl-2-oxopentanoate + L-glutamate</text>
        <dbReference type="Rhea" id="RHEA:24801"/>
        <dbReference type="ChEBI" id="CHEBI:16810"/>
        <dbReference type="ChEBI" id="CHEBI:29985"/>
        <dbReference type="ChEBI" id="CHEBI:35146"/>
        <dbReference type="ChEBI" id="CHEBI:58045"/>
        <dbReference type="EC" id="2.6.1.42"/>
    </reaction>
</comment>
<keyword evidence="8 17" id="KW-0028">Amino-acid biosynthesis</keyword>
<comment type="pathway">
    <text evidence="3 17">Amino-acid biosynthesis; L-isoleucine biosynthesis; L-isoleucine from 2-oxobutanoate: step 4/4.</text>
</comment>
<evidence type="ECO:0000256" key="15">
    <source>
        <dbReference type="RuleBase" id="RU004106"/>
    </source>
</evidence>
<comment type="pathway">
    <text evidence="4 17">Amino-acid biosynthesis; L-valine biosynthesis; L-valine from pyruvate: step 4/4.</text>
</comment>
<dbReference type="AlphaFoldDB" id="A0A0M7ANH9"/>
<comment type="function">
    <text evidence="2 17">Acts on leucine, isoleucine and valine.</text>
</comment>
<dbReference type="Gene3D" id="3.20.10.10">
    <property type="entry name" value="D-amino Acid Aminotransferase, subunit A, domain 2"/>
    <property type="match status" value="1"/>
</dbReference>
<dbReference type="InterPro" id="IPR043131">
    <property type="entry name" value="BCAT-like_N"/>
</dbReference>
<dbReference type="InterPro" id="IPR005785">
    <property type="entry name" value="B_amino_transI"/>
</dbReference>
<dbReference type="UniPathway" id="UPA00049">
    <property type="reaction ID" value="UER00062"/>
</dbReference>
<sequence length="301" mass="33256">MAAQPFDQLTGDIWYDGAFVPWSDAKLHVLSHGLHYGSSVFEGERAYGGRIFKSEEHTERLLASARELGFEIPWSAVQINSAKEETLARMNLADAYIRPVAWRGSEMMGISAQKNTIHLAIAAWEWPSYFAPEERLKGIRLDMADYRRPDPRTAPFKAKAAGLYMICTISKHAAEAKGYTDALMLDWRGQVAEATGANVFFVKDGEIHTPTPDCFLNGITRQTVIGLARDRGIEVVERVIMPEELSSFEQCFVTGTAAEVTPVSEIAGNSYVVGDIIKTLMEDYDAAVRPQVGEMKTAATG</sequence>
<evidence type="ECO:0000256" key="12">
    <source>
        <dbReference type="ARBA" id="ARBA00048212"/>
    </source>
</evidence>
<dbReference type="InterPro" id="IPR018300">
    <property type="entry name" value="Aminotrans_IV_CS"/>
</dbReference>
<evidence type="ECO:0000313" key="18">
    <source>
        <dbReference type="EMBL" id="CTQ75174.1"/>
    </source>
</evidence>
<accession>A0A0M7ANH9</accession>
<dbReference type="NCBIfam" id="NF005726">
    <property type="entry name" value="PRK07544.1"/>
    <property type="match status" value="1"/>
</dbReference>
<comment type="catalytic activity">
    <reaction evidence="14 17">
        <text>L-leucine + 2-oxoglutarate = 4-methyl-2-oxopentanoate + L-glutamate</text>
        <dbReference type="Rhea" id="RHEA:18321"/>
        <dbReference type="ChEBI" id="CHEBI:16810"/>
        <dbReference type="ChEBI" id="CHEBI:17865"/>
        <dbReference type="ChEBI" id="CHEBI:29985"/>
        <dbReference type="ChEBI" id="CHEBI:57427"/>
        <dbReference type="EC" id="2.6.1.42"/>
    </reaction>
</comment>
<evidence type="ECO:0000256" key="8">
    <source>
        <dbReference type="ARBA" id="ARBA00022605"/>
    </source>
</evidence>
<dbReference type="NCBIfam" id="TIGR01122">
    <property type="entry name" value="ilvE_I"/>
    <property type="match status" value="1"/>
</dbReference>
<dbReference type="SUPFAM" id="SSF56752">
    <property type="entry name" value="D-aminoacid aminotransferase-like PLP-dependent enzymes"/>
    <property type="match status" value="1"/>
</dbReference>
<dbReference type="UniPathway" id="UPA00048">
    <property type="reaction ID" value="UER00073"/>
</dbReference>
<evidence type="ECO:0000256" key="2">
    <source>
        <dbReference type="ARBA" id="ARBA00003109"/>
    </source>
</evidence>
<gene>
    <name evidence="18" type="primary">ilvE_3</name>
    <name evidence="17" type="synonym">ilvE</name>
    <name evidence="18" type="ORF">LAX5112_04135</name>
</gene>
<protein>
    <recommendedName>
        <fullName evidence="17">Branched-chain-amino-acid aminotransferase</fullName>
        <shortName evidence="17">BCAT</shortName>
        <ecNumber evidence="17">2.6.1.42</ecNumber>
    </recommendedName>
</protein>
<dbReference type="GO" id="GO:0009097">
    <property type="term" value="P:isoleucine biosynthetic process"/>
    <property type="evidence" value="ECO:0007669"/>
    <property type="project" value="UniProtKB-UniPathway"/>
</dbReference>